<dbReference type="Gene3D" id="2.40.170.20">
    <property type="entry name" value="TonB-dependent receptor, beta-barrel domain"/>
    <property type="match status" value="1"/>
</dbReference>
<keyword evidence="4 8" id="KW-0812">Transmembrane</keyword>
<evidence type="ECO:0000256" key="1">
    <source>
        <dbReference type="ARBA" id="ARBA00004571"/>
    </source>
</evidence>
<dbReference type="SUPFAM" id="SSF49464">
    <property type="entry name" value="Carboxypeptidase regulatory domain-like"/>
    <property type="match status" value="1"/>
</dbReference>
<organism evidence="13 14">
    <name type="scientific">Brevundimonas faecalis</name>
    <dbReference type="NCBI Taxonomy" id="947378"/>
    <lineage>
        <taxon>Bacteria</taxon>
        <taxon>Pseudomonadati</taxon>
        <taxon>Pseudomonadota</taxon>
        <taxon>Alphaproteobacteria</taxon>
        <taxon>Caulobacterales</taxon>
        <taxon>Caulobacteraceae</taxon>
        <taxon>Brevundimonas</taxon>
    </lineage>
</organism>
<name>A0ABV2RBF0_9CAUL</name>
<evidence type="ECO:0000256" key="9">
    <source>
        <dbReference type="RuleBase" id="RU003357"/>
    </source>
</evidence>
<protein>
    <submittedName>
        <fullName evidence="13">TonB-dependent receptor</fullName>
    </submittedName>
</protein>
<comment type="subcellular location">
    <subcellularLocation>
        <location evidence="1 8">Cell outer membrane</location>
        <topology evidence="1 8">Multi-pass membrane protein</topology>
    </subcellularLocation>
</comment>
<evidence type="ECO:0000256" key="10">
    <source>
        <dbReference type="SAM" id="SignalP"/>
    </source>
</evidence>
<evidence type="ECO:0000256" key="3">
    <source>
        <dbReference type="ARBA" id="ARBA00022452"/>
    </source>
</evidence>
<evidence type="ECO:0000256" key="6">
    <source>
        <dbReference type="ARBA" id="ARBA00023136"/>
    </source>
</evidence>
<feature type="chain" id="PRO_5046986737" evidence="10">
    <location>
        <begin position="23"/>
        <end position="948"/>
    </location>
</feature>
<keyword evidence="2 8" id="KW-0813">Transport</keyword>
<evidence type="ECO:0000259" key="11">
    <source>
        <dbReference type="Pfam" id="PF00593"/>
    </source>
</evidence>
<keyword evidence="13" id="KW-0675">Receptor</keyword>
<feature type="signal peptide" evidence="10">
    <location>
        <begin position="1"/>
        <end position="22"/>
    </location>
</feature>
<keyword evidence="10" id="KW-0732">Signal</keyword>
<keyword evidence="14" id="KW-1185">Reference proteome</keyword>
<evidence type="ECO:0000256" key="7">
    <source>
        <dbReference type="ARBA" id="ARBA00023237"/>
    </source>
</evidence>
<feature type="domain" description="TonB-dependent receptor-like beta-barrel" evidence="11">
    <location>
        <begin position="451"/>
        <end position="915"/>
    </location>
</feature>
<evidence type="ECO:0000256" key="2">
    <source>
        <dbReference type="ARBA" id="ARBA00022448"/>
    </source>
</evidence>
<dbReference type="Proteomes" id="UP001549313">
    <property type="component" value="Unassembled WGS sequence"/>
</dbReference>
<keyword evidence="5 9" id="KW-0798">TonB box</keyword>
<gene>
    <name evidence="13" type="ORF">ABIE19_001839</name>
</gene>
<dbReference type="RefSeq" id="WP_354088862.1">
    <property type="nucleotide sequence ID" value="NZ_JBEPTF010000002.1"/>
</dbReference>
<reference evidence="13 14" key="1">
    <citation type="submission" date="2024-06" db="EMBL/GenBank/DDBJ databases">
        <title>Sorghum-associated microbial communities from plants grown in Nebraska, USA.</title>
        <authorList>
            <person name="Schachtman D."/>
        </authorList>
    </citation>
    <scope>NUCLEOTIDE SEQUENCE [LARGE SCALE GENOMIC DNA]</scope>
    <source>
        <strain evidence="13 14">2814</strain>
    </source>
</reference>
<dbReference type="PANTHER" id="PTHR40980:SF4">
    <property type="entry name" value="TONB-DEPENDENT RECEPTOR-LIKE BETA-BARREL DOMAIN-CONTAINING PROTEIN"/>
    <property type="match status" value="1"/>
</dbReference>
<keyword evidence="6 8" id="KW-0472">Membrane</keyword>
<dbReference type="PROSITE" id="PS52016">
    <property type="entry name" value="TONB_DEPENDENT_REC_3"/>
    <property type="match status" value="1"/>
</dbReference>
<dbReference type="InterPro" id="IPR010104">
    <property type="entry name" value="TonB_rcpt_bac"/>
</dbReference>
<dbReference type="Gene3D" id="2.60.40.1120">
    <property type="entry name" value="Carboxypeptidase-like, regulatory domain"/>
    <property type="match status" value="1"/>
</dbReference>
<evidence type="ECO:0000259" key="12">
    <source>
        <dbReference type="Pfam" id="PF07715"/>
    </source>
</evidence>
<dbReference type="Gene3D" id="2.170.130.10">
    <property type="entry name" value="TonB-dependent receptor, plug domain"/>
    <property type="match status" value="1"/>
</dbReference>
<accession>A0ABV2RBF0</accession>
<dbReference type="EMBL" id="JBEPTF010000002">
    <property type="protein sequence ID" value="MET4683909.1"/>
    <property type="molecule type" value="Genomic_DNA"/>
</dbReference>
<dbReference type="InterPro" id="IPR000531">
    <property type="entry name" value="Beta-barrel_TonB"/>
</dbReference>
<evidence type="ECO:0000313" key="13">
    <source>
        <dbReference type="EMBL" id="MET4683909.1"/>
    </source>
</evidence>
<dbReference type="Pfam" id="PF00593">
    <property type="entry name" value="TonB_dep_Rec_b-barrel"/>
    <property type="match status" value="1"/>
</dbReference>
<comment type="caution">
    <text evidence="13">The sequence shown here is derived from an EMBL/GenBank/DDBJ whole genome shotgun (WGS) entry which is preliminary data.</text>
</comment>
<comment type="similarity">
    <text evidence="8 9">Belongs to the TonB-dependent receptor family.</text>
</comment>
<dbReference type="CDD" id="cd01347">
    <property type="entry name" value="ligand_gated_channel"/>
    <property type="match status" value="1"/>
</dbReference>
<keyword evidence="3 8" id="KW-1134">Transmembrane beta strand</keyword>
<proteinExistence type="inferred from homology"/>
<sequence>MKLRLLVGAAFLPLAFAMTAQAADTAPSAAVEPAGDGLFGRVVNASGSPLPGAEIIVRGSGRRAVSNTQGEFSLPGLSGDVTLDVRYIGLPDASQLVSVSPGRPSQVTVTLGGDDVTTVADVVVTGVITDGVARSLNQQKNADGTVNILSADAIGRYPDPNVAESLQRVQGVAIQRDQGEGRYINVRGAPAAFTAVSVDGVAVPAVSPTTRAVDLDTLPSDIVSTVEVSKTLTPAQDADSIAGAVDIKTRSPFDKRRLAVSGYAGGSYNDYGGSDTRAGATISNVFGPDQSFGALLSLSYSETNRRPDNVENAWVYDKDAGRYLIEETLFKDYETQRTRQALTGALEWRPSEGLRAWLRGSYAEFEDDEYRDTLRFGYADGKIQPGATDRAATFTGARIYKALRHRTQNNQITTLSTGLERTFDNGAVWDAALSWARSEQTYPHRDELVFRSDSQTLSYDTTDHYRPTYSAFADASGFYRNPAKYSFRENTFRSNDTEQEDVSFKTNFELPTVIAGREVTLKFGGKYSTRDVVADEERFRHRSSDKPAPLDPGTMASLLSDQLSRNYDYNLGFKLNHDLVSDYLARAAVAGSKSAAARRMPQSLTADYTANEDILSGYGQARFDVGATNVLVGLRIEKTDFEGSALNVPNTGAPVKITVDRDQTDFFPNLTLRHSFSDQLIGRFALTRAISRPDYTDVVPRILETRETEDTGGGSKIRTLISRGNPDLKPTLSNNVDLGLEYYLRPLGVISANAFYKDLSDYRFTLVTNGAPYAPSPTGVADITESLNAPDGRLMGIELNWQQTFDFLPGWASGFGVFANYTLTDAEIKTGRSFAGRDTFTLPGQSDTTYNLALFYERAGLSARVSYTHRSDYLEAINAERPGLDLWVEGRGQLDFTASYDFGNGVEVFGEAKNLTDTAGVRYYGVKERTYEYEKFGYNVFMGVRFKY</sequence>
<dbReference type="InterPro" id="IPR036942">
    <property type="entry name" value="Beta-barrel_TonB_sf"/>
</dbReference>
<feature type="domain" description="TonB-dependent receptor plug" evidence="12">
    <location>
        <begin position="139"/>
        <end position="243"/>
    </location>
</feature>
<evidence type="ECO:0000256" key="5">
    <source>
        <dbReference type="ARBA" id="ARBA00023077"/>
    </source>
</evidence>
<evidence type="ECO:0000256" key="8">
    <source>
        <dbReference type="PROSITE-ProRule" id="PRU01360"/>
    </source>
</evidence>
<evidence type="ECO:0000256" key="4">
    <source>
        <dbReference type="ARBA" id="ARBA00022692"/>
    </source>
</evidence>
<dbReference type="PANTHER" id="PTHR40980">
    <property type="entry name" value="PLUG DOMAIN-CONTAINING PROTEIN"/>
    <property type="match status" value="1"/>
</dbReference>
<dbReference type="NCBIfam" id="TIGR01782">
    <property type="entry name" value="TonB-Xanth-Caul"/>
    <property type="match status" value="1"/>
</dbReference>
<keyword evidence="7 8" id="KW-0998">Cell outer membrane</keyword>
<dbReference type="InterPro" id="IPR008969">
    <property type="entry name" value="CarboxyPept-like_regulatory"/>
</dbReference>
<dbReference type="InterPro" id="IPR012910">
    <property type="entry name" value="Plug_dom"/>
</dbReference>
<dbReference type="SUPFAM" id="SSF56935">
    <property type="entry name" value="Porins"/>
    <property type="match status" value="1"/>
</dbReference>
<dbReference type="InterPro" id="IPR039426">
    <property type="entry name" value="TonB-dep_rcpt-like"/>
</dbReference>
<dbReference type="Pfam" id="PF13620">
    <property type="entry name" value="CarboxypepD_reg"/>
    <property type="match status" value="1"/>
</dbReference>
<dbReference type="InterPro" id="IPR037066">
    <property type="entry name" value="Plug_dom_sf"/>
</dbReference>
<evidence type="ECO:0000313" key="14">
    <source>
        <dbReference type="Proteomes" id="UP001549313"/>
    </source>
</evidence>
<dbReference type="Pfam" id="PF07715">
    <property type="entry name" value="Plug"/>
    <property type="match status" value="1"/>
</dbReference>